<feature type="transmembrane region" description="Helical" evidence="1">
    <location>
        <begin position="106"/>
        <end position="126"/>
    </location>
</feature>
<feature type="transmembrane region" description="Helical" evidence="1">
    <location>
        <begin position="47"/>
        <end position="71"/>
    </location>
</feature>
<feature type="signal peptide" evidence="2">
    <location>
        <begin position="1"/>
        <end position="23"/>
    </location>
</feature>
<proteinExistence type="evidence at transcript level"/>
<feature type="transmembrane region" description="Helical" evidence="1">
    <location>
        <begin position="80"/>
        <end position="100"/>
    </location>
</feature>
<keyword evidence="1" id="KW-0812">Transmembrane</keyword>
<protein>
    <recommendedName>
        <fullName evidence="4">Secreted protein</fullName>
    </recommendedName>
</protein>
<dbReference type="EMBL" id="GABZ01008471">
    <property type="protein sequence ID" value="JAA45054.1"/>
    <property type="molecule type" value="mRNA"/>
</dbReference>
<keyword evidence="1" id="KW-1133">Transmembrane helix</keyword>
<dbReference type="AlphaFoldDB" id="K9IY75"/>
<evidence type="ECO:0000256" key="2">
    <source>
        <dbReference type="SAM" id="SignalP"/>
    </source>
</evidence>
<keyword evidence="1" id="KW-0472">Membrane</keyword>
<accession>K9IY75</accession>
<feature type="chain" id="PRO_5003932329" description="Secreted protein" evidence="2">
    <location>
        <begin position="24"/>
        <end position="132"/>
    </location>
</feature>
<evidence type="ECO:0008006" key="4">
    <source>
        <dbReference type="Google" id="ProtNLM"/>
    </source>
</evidence>
<reference evidence="3" key="1">
    <citation type="submission" date="2012-11" db="EMBL/GenBank/DDBJ databases">
        <title>The Vampirome: Transcriptome and Proteome Analysis of the Submandibular and Accessory Glands of the Vampire Bat and Vector of Human Rabies, Desmodus rotundus.</title>
        <authorList>
            <person name="Francischetti I.M.B."/>
            <person name="Assumpcao T.C.F."/>
            <person name="Ma D."/>
            <person name="Vicente E.C."/>
            <person name="Ribeiro J.M.C."/>
        </authorList>
    </citation>
    <scope>NUCLEOTIDE SEQUENCE</scope>
    <source>
        <tissue evidence="3">Salivary gland</tissue>
    </source>
</reference>
<name>K9IY75_DESRO</name>
<organism evidence="3">
    <name type="scientific">Desmodus rotundus</name>
    <name type="common">Vampire bat</name>
    <dbReference type="NCBI Taxonomy" id="9430"/>
    <lineage>
        <taxon>Eukaryota</taxon>
        <taxon>Metazoa</taxon>
        <taxon>Chordata</taxon>
        <taxon>Craniata</taxon>
        <taxon>Vertebrata</taxon>
        <taxon>Euteleostomi</taxon>
        <taxon>Mammalia</taxon>
        <taxon>Eutheria</taxon>
        <taxon>Laurasiatheria</taxon>
        <taxon>Chiroptera</taxon>
        <taxon>Yangochiroptera</taxon>
        <taxon>Phyllostomidae</taxon>
        <taxon>Desmodontinae</taxon>
        <taxon>Desmodus</taxon>
    </lineage>
</organism>
<evidence type="ECO:0000313" key="3">
    <source>
        <dbReference type="EMBL" id="JAA45054.1"/>
    </source>
</evidence>
<sequence>MGFKCIFLCYMICILHCVPTAQRQIIFHHHIRYLSPLHLQPPHLPFPLVIILYSVSMSFACLFFLSIHLLLPVLNFFCPFTFRVITMYTYFLQLFCLLFSDSSVPPLVLFLCFCLLFLFDGIPYFFSVSPPF</sequence>
<keyword evidence="2" id="KW-0732">Signal</keyword>
<evidence type="ECO:0000256" key="1">
    <source>
        <dbReference type="SAM" id="Phobius"/>
    </source>
</evidence>